<dbReference type="PANTHER" id="PTHR43409:SF16">
    <property type="entry name" value="SLR0320 PROTEIN"/>
    <property type="match status" value="1"/>
</dbReference>
<name>X0WQ65_9ZZZZ</name>
<dbReference type="InterPro" id="IPR006638">
    <property type="entry name" value="Elp3/MiaA/NifB-like_rSAM"/>
</dbReference>
<feature type="non-terminal residue" evidence="8">
    <location>
        <position position="262"/>
    </location>
</feature>
<accession>X0WQ65</accession>
<dbReference type="InterPro" id="IPR023404">
    <property type="entry name" value="rSAM_horseshoe"/>
</dbReference>
<evidence type="ECO:0000313" key="8">
    <source>
        <dbReference type="EMBL" id="GAG26663.1"/>
    </source>
</evidence>
<dbReference type="GO" id="GO:0046872">
    <property type="term" value="F:metal ion binding"/>
    <property type="evidence" value="ECO:0007669"/>
    <property type="project" value="UniProtKB-KW"/>
</dbReference>
<evidence type="ECO:0000256" key="3">
    <source>
        <dbReference type="ARBA" id="ARBA00022691"/>
    </source>
</evidence>
<dbReference type="PROSITE" id="PS01278">
    <property type="entry name" value="MTTASE_RADICAL"/>
    <property type="match status" value="1"/>
</dbReference>
<dbReference type="GO" id="GO:0051539">
    <property type="term" value="F:4 iron, 4 sulfur cluster binding"/>
    <property type="evidence" value="ECO:0007669"/>
    <property type="project" value="UniProtKB-KW"/>
</dbReference>
<evidence type="ECO:0000256" key="2">
    <source>
        <dbReference type="ARBA" id="ARBA00022485"/>
    </source>
</evidence>
<keyword evidence="6" id="KW-0411">Iron-sulfur</keyword>
<dbReference type="CDD" id="cd01335">
    <property type="entry name" value="Radical_SAM"/>
    <property type="match status" value="1"/>
</dbReference>
<dbReference type="Pfam" id="PF04055">
    <property type="entry name" value="Radical_SAM"/>
    <property type="match status" value="1"/>
</dbReference>
<dbReference type="EMBL" id="BARS01030890">
    <property type="protein sequence ID" value="GAG26663.1"/>
    <property type="molecule type" value="Genomic_DNA"/>
</dbReference>
<keyword evidence="5" id="KW-0408">Iron</keyword>
<dbReference type="InterPro" id="IPR020612">
    <property type="entry name" value="Methylthiotransferase_CS"/>
</dbReference>
<dbReference type="GO" id="GO:0003824">
    <property type="term" value="F:catalytic activity"/>
    <property type="evidence" value="ECO:0007669"/>
    <property type="project" value="InterPro"/>
</dbReference>
<keyword evidence="2" id="KW-0004">4Fe-4S</keyword>
<dbReference type="InterPro" id="IPR058240">
    <property type="entry name" value="rSAM_sf"/>
</dbReference>
<evidence type="ECO:0000259" key="7">
    <source>
        <dbReference type="PROSITE" id="PS51918"/>
    </source>
</evidence>
<feature type="domain" description="Radical SAM core" evidence="7">
    <location>
        <begin position="19"/>
        <end position="247"/>
    </location>
</feature>
<keyword evidence="4" id="KW-0479">Metal-binding</keyword>
<evidence type="ECO:0000256" key="4">
    <source>
        <dbReference type="ARBA" id="ARBA00022723"/>
    </source>
</evidence>
<dbReference type="PROSITE" id="PS51918">
    <property type="entry name" value="RADICAL_SAM"/>
    <property type="match status" value="1"/>
</dbReference>
<dbReference type="AlphaFoldDB" id="X0WQ65"/>
<comment type="cofactor">
    <cofactor evidence="1">
        <name>[4Fe-4S] cluster</name>
        <dbReference type="ChEBI" id="CHEBI:49883"/>
    </cofactor>
</comment>
<dbReference type="Gene3D" id="3.80.30.20">
    <property type="entry name" value="tm_1862 like domain"/>
    <property type="match status" value="1"/>
</dbReference>
<dbReference type="SFLD" id="SFLDS00029">
    <property type="entry name" value="Radical_SAM"/>
    <property type="match status" value="1"/>
</dbReference>
<dbReference type="SMART" id="SM00729">
    <property type="entry name" value="Elp3"/>
    <property type="match status" value="1"/>
</dbReference>
<sequence>LKNPKMYTIPPLDLKIYLSQYKIRPMINLSRGCFFKCNYCIIRNIWGNTQRWRSIDNIIDELLFWEEFKPNTIAFNDDNFTSNKKFVSEFCKRVRKEKLDLTWGCLSRLDTINEELITKMKNANFARINFGVESASPYIQKRIKKYPNFDYERYYNLIKKTADHIDIVRCFFMHGFPFEKLDDLKMTYSFMKKIHEINIHMEIYQFVLYPSSCLFEQYFDRLKLGQVSIVSAFVIPPLQKMYFRWIEKYPRIFSSFYEVVLD</sequence>
<dbReference type="InterPro" id="IPR051198">
    <property type="entry name" value="BchE-like"/>
</dbReference>
<proteinExistence type="predicted"/>
<comment type="caution">
    <text evidence="8">The sequence shown here is derived from an EMBL/GenBank/DDBJ whole genome shotgun (WGS) entry which is preliminary data.</text>
</comment>
<keyword evidence="3" id="KW-0949">S-adenosyl-L-methionine</keyword>
<dbReference type="SUPFAM" id="SSF102114">
    <property type="entry name" value="Radical SAM enzymes"/>
    <property type="match status" value="1"/>
</dbReference>
<dbReference type="GO" id="GO:0005829">
    <property type="term" value="C:cytosol"/>
    <property type="evidence" value="ECO:0007669"/>
    <property type="project" value="TreeGrafter"/>
</dbReference>
<dbReference type="SFLD" id="SFLDG01082">
    <property type="entry name" value="B12-binding_domain_containing"/>
    <property type="match status" value="1"/>
</dbReference>
<reference evidence="8" key="1">
    <citation type="journal article" date="2014" name="Front. Microbiol.">
        <title>High frequency of phylogenetically diverse reductive dehalogenase-homologous genes in deep subseafloor sedimentary metagenomes.</title>
        <authorList>
            <person name="Kawai M."/>
            <person name="Futagami T."/>
            <person name="Toyoda A."/>
            <person name="Takaki Y."/>
            <person name="Nishi S."/>
            <person name="Hori S."/>
            <person name="Arai W."/>
            <person name="Tsubouchi T."/>
            <person name="Morono Y."/>
            <person name="Uchiyama I."/>
            <person name="Ito T."/>
            <person name="Fujiyama A."/>
            <person name="Inagaki F."/>
            <person name="Takami H."/>
        </authorList>
    </citation>
    <scope>NUCLEOTIDE SEQUENCE</scope>
    <source>
        <strain evidence="8">Expedition CK06-06</strain>
    </source>
</reference>
<gene>
    <name evidence="8" type="ORF">S01H1_48118</name>
</gene>
<dbReference type="InterPro" id="IPR007197">
    <property type="entry name" value="rSAM"/>
</dbReference>
<feature type="non-terminal residue" evidence="8">
    <location>
        <position position="1"/>
    </location>
</feature>
<dbReference type="PANTHER" id="PTHR43409">
    <property type="entry name" value="ANAEROBIC MAGNESIUM-PROTOPORPHYRIN IX MONOMETHYL ESTER CYCLASE-RELATED"/>
    <property type="match status" value="1"/>
</dbReference>
<evidence type="ECO:0000256" key="6">
    <source>
        <dbReference type="ARBA" id="ARBA00023014"/>
    </source>
</evidence>
<protein>
    <recommendedName>
        <fullName evidence="7">Radical SAM core domain-containing protein</fullName>
    </recommendedName>
</protein>
<evidence type="ECO:0000256" key="5">
    <source>
        <dbReference type="ARBA" id="ARBA00023004"/>
    </source>
</evidence>
<organism evidence="8">
    <name type="scientific">marine sediment metagenome</name>
    <dbReference type="NCBI Taxonomy" id="412755"/>
    <lineage>
        <taxon>unclassified sequences</taxon>
        <taxon>metagenomes</taxon>
        <taxon>ecological metagenomes</taxon>
    </lineage>
</organism>
<evidence type="ECO:0000256" key="1">
    <source>
        <dbReference type="ARBA" id="ARBA00001966"/>
    </source>
</evidence>